<dbReference type="AlphaFoldDB" id="V4BDF1"/>
<dbReference type="KEGG" id="lgi:LOTGIDRAFT_167005"/>
<reference evidence="1 2" key="1">
    <citation type="journal article" date="2013" name="Nature">
        <title>Insights into bilaterian evolution from three spiralian genomes.</title>
        <authorList>
            <person name="Simakov O."/>
            <person name="Marletaz F."/>
            <person name="Cho S.J."/>
            <person name="Edsinger-Gonzales E."/>
            <person name="Havlak P."/>
            <person name="Hellsten U."/>
            <person name="Kuo D.H."/>
            <person name="Larsson T."/>
            <person name="Lv J."/>
            <person name="Arendt D."/>
            <person name="Savage R."/>
            <person name="Osoegawa K."/>
            <person name="de Jong P."/>
            <person name="Grimwood J."/>
            <person name="Chapman J.A."/>
            <person name="Shapiro H."/>
            <person name="Aerts A."/>
            <person name="Otillar R.P."/>
            <person name="Terry A.Y."/>
            <person name="Boore J.L."/>
            <person name="Grigoriev I.V."/>
            <person name="Lindberg D.R."/>
            <person name="Seaver E.C."/>
            <person name="Weisblat D.A."/>
            <person name="Putnam N.H."/>
            <person name="Rokhsar D.S."/>
        </authorList>
    </citation>
    <scope>NUCLEOTIDE SEQUENCE [LARGE SCALE GENOMIC DNA]</scope>
</reference>
<protein>
    <submittedName>
        <fullName evidence="1">Uncharacterized protein</fullName>
    </submittedName>
</protein>
<dbReference type="EMBL" id="KB203049">
    <property type="protein sequence ID" value="ESO86489.1"/>
    <property type="molecule type" value="Genomic_DNA"/>
</dbReference>
<gene>
    <name evidence="1" type="ORF">LOTGIDRAFT_167005</name>
</gene>
<keyword evidence="2" id="KW-1185">Reference proteome</keyword>
<sequence>MADRIVACRIIHHHDIINTVLMSTAFRASRKQGDRKASGNFYISVFSFNCENDPMSKVTNKVQTIELLNLPYNSYKWKRGLCFIQIRLPVRAIHSIYEMMCVMFICCVKQNRIFRDPIDII</sequence>
<evidence type="ECO:0000313" key="1">
    <source>
        <dbReference type="EMBL" id="ESO86489.1"/>
    </source>
</evidence>
<proteinExistence type="predicted"/>
<dbReference type="RefSeq" id="XP_009062726.1">
    <property type="nucleotide sequence ID" value="XM_009064478.1"/>
</dbReference>
<dbReference type="HOGENOM" id="CLU_2040721_0_0_1"/>
<dbReference type="GeneID" id="20240504"/>
<dbReference type="Proteomes" id="UP000030746">
    <property type="component" value="Unassembled WGS sequence"/>
</dbReference>
<accession>V4BDF1</accession>
<dbReference type="CTD" id="20240504"/>
<name>V4BDF1_LOTGI</name>
<organism evidence="1 2">
    <name type="scientific">Lottia gigantea</name>
    <name type="common">Giant owl limpet</name>
    <dbReference type="NCBI Taxonomy" id="225164"/>
    <lineage>
        <taxon>Eukaryota</taxon>
        <taxon>Metazoa</taxon>
        <taxon>Spiralia</taxon>
        <taxon>Lophotrochozoa</taxon>
        <taxon>Mollusca</taxon>
        <taxon>Gastropoda</taxon>
        <taxon>Patellogastropoda</taxon>
        <taxon>Lottioidea</taxon>
        <taxon>Lottiidae</taxon>
        <taxon>Lottia</taxon>
    </lineage>
</organism>
<evidence type="ECO:0000313" key="2">
    <source>
        <dbReference type="Proteomes" id="UP000030746"/>
    </source>
</evidence>